<accession>A0AA41K776</accession>
<proteinExistence type="predicted"/>
<dbReference type="EMBL" id="WQPS01000065">
    <property type="protein sequence ID" value="MBT9812726.1"/>
    <property type="molecule type" value="Genomic_DNA"/>
</dbReference>
<dbReference type="Proteomes" id="UP000708338">
    <property type="component" value="Unassembled WGS sequence"/>
</dbReference>
<organism evidence="1 2">
    <name type="scientific">Enterocloster citroniae</name>
    <dbReference type="NCBI Taxonomy" id="358743"/>
    <lineage>
        <taxon>Bacteria</taxon>
        <taxon>Bacillati</taxon>
        <taxon>Bacillota</taxon>
        <taxon>Clostridia</taxon>
        <taxon>Lachnospirales</taxon>
        <taxon>Lachnospiraceae</taxon>
        <taxon>Enterocloster</taxon>
    </lineage>
</organism>
<dbReference type="AlphaFoldDB" id="A0AA41K776"/>
<evidence type="ECO:0008006" key="3">
    <source>
        <dbReference type="Google" id="ProtNLM"/>
    </source>
</evidence>
<dbReference type="Gene3D" id="3.40.50.150">
    <property type="entry name" value="Vaccinia Virus protein VP39"/>
    <property type="match status" value="1"/>
</dbReference>
<gene>
    <name evidence="1" type="ORF">GPL26_24315</name>
</gene>
<name>A0AA41K776_9FIRM</name>
<reference evidence="1" key="1">
    <citation type="journal article" date="2021" name="Gut Microbes">
        <title>A synthetic consortium of 100 gut commensals modulates the composition and function in a colon model of the microbiome of elderly subjects.</title>
        <authorList>
            <person name="Perez M."/>
            <person name="Ntemiri A."/>
            <person name="Tan H."/>
            <person name="Harris H.M.B."/>
            <person name="Roager H.M."/>
            <person name="Ribiere C."/>
            <person name="O'Toole P.W."/>
        </authorList>
    </citation>
    <scope>NUCLEOTIDE SEQUENCE</scope>
    <source>
        <strain evidence="1">MCC335</strain>
    </source>
</reference>
<protein>
    <recommendedName>
        <fullName evidence="3">Methyltransferase</fullName>
    </recommendedName>
</protein>
<dbReference type="InterPro" id="IPR029063">
    <property type="entry name" value="SAM-dependent_MTases_sf"/>
</dbReference>
<evidence type="ECO:0000313" key="2">
    <source>
        <dbReference type="Proteomes" id="UP000708338"/>
    </source>
</evidence>
<comment type="caution">
    <text evidence="1">The sequence shown here is derived from an EMBL/GenBank/DDBJ whole genome shotgun (WGS) entry which is preliminary data.</text>
</comment>
<dbReference type="RefSeq" id="WP_215630333.1">
    <property type="nucleotide sequence ID" value="NZ_WQPS01000065.1"/>
</dbReference>
<evidence type="ECO:0000313" key="1">
    <source>
        <dbReference type="EMBL" id="MBT9812726.1"/>
    </source>
</evidence>
<dbReference type="SUPFAM" id="SSF53335">
    <property type="entry name" value="S-adenosyl-L-methionine-dependent methyltransferases"/>
    <property type="match status" value="1"/>
</dbReference>
<sequence>MKGQGKGLVYEIFRHFEKEERFTLKDAYRAVPDKPKEAVRLMGYLMKEGKVILEQSAGSGNIGVAAIRQKRSCILIESVHEYLGNIIKRLEGMGMTGSYIPARQNGGKGYVI</sequence>